<proteinExistence type="predicted"/>
<evidence type="ECO:0000313" key="2">
    <source>
        <dbReference type="EMBL" id="AAR37027.1"/>
    </source>
</evidence>
<reference evidence="2" key="1">
    <citation type="submission" date="2003-11" db="EMBL/GenBank/DDBJ databases">
        <title>Full length hypothetical protein from a genomic bank of Cotesia glomerata bracovirus.</title>
        <authorList>
            <person name="Cerutti P."/>
            <person name="Duonor-Cerutti M."/>
            <person name="Devauchelle G."/>
        </authorList>
    </citation>
    <scope>NUCLEOTIDE SEQUENCE</scope>
</reference>
<evidence type="ECO:0000256" key="1">
    <source>
        <dbReference type="SAM" id="Phobius"/>
    </source>
</evidence>
<keyword evidence="1" id="KW-0812">Transmembrane</keyword>
<feature type="transmembrane region" description="Helical" evidence="1">
    <location>
        <begin position="52"/>
        <end position="69"/>
    </location>
</feature>
<organism evidence="2">
    <name type="scientific">Bracoviriform glomeratae</name>
    <dbReference type="NCBI Taxonomy" id="257816"/>
    <lineage>
        <taxon>Viruses</taxon>
        <taxon>Viruses incertae sedis</taxon>
        <taxon>Polydnaviriformidae</taxon>
        <taxon>Bracoviriform</taxon>
    </lineage>
</organism>
<accession>Q6S368</accession>
<sequence>MRGQMRGRMRECNIYKRNRVSLTKVNVKTTEAIGMGLLPFDAEFSVDGYKLLIFWISSTICHFSYDLLLHTFFPAKKNKRLSFFIHLFLIRFSFVFIT</sequence>
<protein>
    <submittedName>
        <fullName evidence="2">Uncharacterized protein</fullName>
    </submittedName>
</protein>
<keyword evidence="1" id="KW-1133">Transmembrane helix</keyword>
<dbReference type="EMBL" id="AY481564">
    <property type="protein sequence ID" value="AAR37027.1"/>
    <property type="molecule type" value="Genomic_DNA"/>
</dbReference>
<feature type="transmembrane region" description="Helical" evidence="1">
    <location>
        <begin position="81"/>
        <end position="97"/>
    </location>
</feature>
<keyword evidence="1" id="KW-0472">Membrane</keyword>
<name>Q6S368_9VIRU</name>